<protein>
    <submittedName>
        <fullName evidence="3">Uncharacterized protein</fullName>
    </submittedName>
</protein>
<evidence type="ECO:0000256" key="2">
    <source>
        <dbReference type="SAM" id="SignalP"/>
    </source>
</evidence>
<feature type="region of interest" description="Disordered" evidence="1">
    <location>
        <begin position="29"/>
        <end position="86"/>
    </location>
</feature>
<dbReference type="EMBL" id="GDIP01200229">
    <property type="protein sequence ID" value="JAJ23173.1"/>
    <property type="molecule type" value="Transcribed_RNA"/>
</dbReference>
<proteinExistence type="predicted"/>
<reference evidence="3" key="2">
    <citation type="submission" date="2015-10" db="EMBL/GenBank/DDBJ databases">
        <authorList>
            <person name="Gilbert D.G."/>
        </authorList>
    </citation>
    <scope>NUCLEOTIDE SEQUENCE</scope>
</reference>
<reference evidence="3" key="1">
    <citation type="submission" date="2015-10" db="EMBL/GenBank/DDBJ databases">
        <title>Daphnia magna gene sets from two clonal populations assembled and annotated with EvidentialGene.</title>
        <authorList>
            <person name="Gilbert D."/>
            <person name="Podicheti R."/>
            <person name="Orsini L."/>
            <person name="Colbourne J."/>
            <person name="Pfrender M."/>
        </authorList>
    </citation>
    <scope>NUCLEOTIDE SEQUENCE</scope>
</reference>
<evidence type="ECO:0000256" key="1">
    <source>
        <dbReference type="SAM" id="MobiDB-lite"/>
    </source>
</evidence>
<accession>A0A0P5AMV7</accession>
<organism evidence="3">
    <name type="scientific">Daphnia magna</name>
    <dbReference type="NCBI Taxonomy" id="35525"/>
    <lineage>
        <taxon>Eukaryota</taxon>
        <taxon>Metazoa</taxon>
        <taxon>Ecdysozoa</taxon>
        <taxon>Arthropoda</taxon>
        <taxon>Crustacea</taxon>
        <taxon>Branchiopoda</taxon>
        <taxon>Diplostraca</taxon>
        <taxon>Cladocera</taxon>
        <taxon>Anomopoda</taxon>
        <taxon>Daphniidae</taxon>
        <taxon>Daphnia</taxon>
    </lineage>
</organism>
<feature type="compositionally biased region" description="Polar residues" evidence="1">
    <location>
        <begin position="70"/>
        <end position="84"/>
    </location>
</feature>
<dbReference type="AlphaFoldDB" id="A0A0P5AMV7"/>
<name>A0A0P5AMV7_9CRUS</name>
<evidence type="ECO:0000313" key="3">
    <source>
        <dbReference type="EMBL" id="JAJ23173.1"/>
    </source>
</evidence>
<sequence>MAFLFQQILWCILMFNVFKTNLIRQQDQRQTKINNKMPKYTPQKHNSRGKTNLDDQTSGVSDPLAVAGNTGESSGESISATGASTEADDTDLVVNTGIVEAQWATRVTVAGAMSSGSVDTQDIVSNDVTVNGSAFGRRDSRGGHLHQDWRNAFQDTVGCFAPSADQESISNVVGFGGRCQTDGSDFRGEGNGRWQADEGKIIGQGGRIPSGVDGVGGGGDGDLRWLVSGTIVSAQCDAESVSAISAVSRRQNPVGRDQTASAEATAIDKDGHLPGEFMGDSFYSANNAAGIDFALTTEDAGIDSAGLFGWLEITGSLRYWSTGEEIRPGEQLAAKFRDFSRLGENGQSQNDSQKFHCLQVRFTTVIEVRPRRNRAVSPLFMRD</sequence>
<keyword evidence="2" id="KW-0732">Signal</keyword>
<feature type="chain" id="PRO_5013461873" evidence="2">
    <location>
        <begin position="21"/>
        <end position="383"/>
    </location>
</feature>
<feature type="signal peptide" evidence="2">
    <location>
        <begin position="1"/>
        <end position="20"/>
    </location>
</feature>